<dbReference type="Proteomes" id="UP000546324">
    <property type="component" value="Unassembled WGS sequence"/>
</dbReference>
<accession>A0A7X0FY93</accession>
<organism evidence="1 2">
    <name type="scientific">Actinomadura coerulea</name>
    <dbReference type="NCBI Taxonomy" id="46159"/>
    <lineage>
        <taxon>Bacteria</taxon>
        <taxon>Bacillati</taxon>
        <taxon>Actinomycetota</taxon>
        <taxon>Actinomycetes</taxon>
        <taxon>Streptosporangiales</taxon>
        <taxon>Thermomonosporaceae</taxon>
        <taxon>Actinomadura</taxon>
    </lineage>
</organism>
<dbReference type="RefSeq" id="WP_185025381.1">
    <property type="nucleotide sequence ID" value="NZ_JACHMQ010000001.1"/>
</dbReference>
<name>A0A7X0FY93_9ACTN</name>
<evidence type="ECO:0000313" key="1">
    <source>
        <dbReference type="EMBL" id="MBB6395964.1"/>
    </source>
</evidence>
<reference evidence="1 2" key="1">
    <citation type="submission" date="2020-08" db="EMBL/GenBank/DDBJ databases">
        <title>Sequencing the genomes of 1000 actinobacteria strains.</title>
        <authorList>
            <person name="Klenk H.-P."/>
        </authorList>
    </citation>
    <scope>NUCLEOTIDE SEQUENCE [LARGE SCALE GENOMIC DNA]</scope>
    <source>
        <strain evidence="1 2">DSM 43675</strain>
    </source>
</reference>
<sequence length="148" mass="16364">MPITDEQVAVLRAQLTGNRAEHLRLMEQLDSNEANEFYPALIAAAFIEAAEQYFIKDGEVADDAQIIDFVAQMRERSDESADLINTSLAESMIRDLLGKGEMIEVEPGIKLGHQIVIVAAIVGERQFTSAELDAFLQSARSLAEELLK</sequence>
<comment type="caution">
    <text evidence="1">The sequence shown here is derived from an EMBL/GenBank/DDBJ whole genome shotgun (WGS) entry which is preliminary data.</text>
</comment>
<gene>
    <name evidence="1" type="ORF">BKA00_002878</name>
</gene>
<evidence type="ECO:0000313" key="2">
    <source>
        <dbReference type="Proteomes" id="UP000546324"/>
    </source>
</evidence>
<proteinExistence type="predicted"/>
<protein>
    <submittedName>
        <fullName evidence="1">Uncharacterized protein</fullName>
    </submittedName>
</protein>
<dbReference type="AlphaFoldDB" id="A0A7X0FY93"/>
<dbReference type="EMBL" id="JACHMQ010000001">
    <property type="protein sequence ID" value="MBB6395964.1"/>
    <property type="molecule type" value="Genomic_DNA"/>
</dbReference>
<keyword evidence="2" id="KW-1185">Reference proteome</keyword>